<keyword evidence="4" id="KW-1185">Reference proteome</keyword>
<dbReference type="InterPro" id="IPR010131">
    <property type="entry name" value="MdtP/NodT-like"/>
</dbReference>
<dbReference type="Proteomes" id="UP000321746">
    <property type="component" value="Unassembled WGS sequence"/>
</dbReference>
<evidence type="ECO:0000313" key="3">
    <source>
        <dbReference type="EMBL" id="GEN62122.1"/>
    </source>
</evidence>
<comment type="similarity">
    <text evidence="1 2">Belongs to the outer membrane factor (OMF) (TC 1.B.17) family.</text>
</comment>
<keyword evidence="2" id="KW-1134">Transmembrane beta strand</keyword>
<feature type="signal peptide" evidence="2">
    <location>
        <begin position="1"/>
        <end position="21"/>
    </location>
</feature>
<organism evidence="3 4">
    <name type="scientific">Acetobacter oeni</name>
    <dbReference type="NCBI Taxonomy" id="304077"/>
    <lineage>
        <taxon>Bacteria</taxon>
        <taxon>Pseudomonadati</taxon>
        <taxon>Pseudomonadota</taxon>
        <taxon>Alphaproteobacteria</taxon>
        <taxon>Acetobacterales</taxon>
        <taxon>Acetobacteraceae</taxon>
        <taxon>Acetobacter</taxon>
    </lineage>
</organism>
<dbReference type="PANTHER" id="PTHR30203:SF32">
    <property type="entry name" value="CATION EFFLUX SYSTEM PROTEIN CUSC"/>
    <property type="match status" value="1"/>
</dbReference>
<comment type="caution">
    <text evidence="3">The sequence shown here is derived from an EMBL/GenBank/DDBJ whole genome shotgun (WGS) entry which is preliminary data.</text>
</comment>
<dbReference type="Gene3D" id="1.20.1600.10">
    <property type="entry name" value="Outer membrane efflux proteins (OEP)"/>
    <property type="match status" value="1"/>
</dbReference>
<dbReference type="Pfam" id="PF02321">
    <property type="entry name" value="OEP"/>
    <property type="match status" value="2"/>
</dbReference>
<keyword evidence="2" id="KW-0564">Palmitate</keyword>
<dbReference type="EMBL" id="BJYG01000002">
    <property type="protein sequence ID" value="GEN62122.1"/>
    <property type="molecule type" value="Genomic_DNA"/>
</dbReference>
<reference evidence="3 4" key="1">
    <citation type="submission" date="2019-07" db="EMBL/GenBank/DDBJ databases">
        <title>Whole genome shotgun sequence of Acetobacter oeni NBRC 105207.</title>
        <authorList>
            <person name="Hosoyama A."/>
            <person name="Uohara A."/>
            <person name="Ohji S."/>
            <person name="Ichikawa N."/>
        </authorList>
    </citation>
    <scope>NUCLEOTIDE SEQUENCE [LARGE SCALE GENOMIC DNA]</scope>
    <source>
        <strain evidence="3 4">NBRC 105207</strain>
    </source>
</reference>
<accession>A0A511XGP7</accession>
<keyword evidence="2" id="KW-0449">Lipoprotein</keyword>
<evidence type="ECO:0000313" key="4">
    <source>
        <dbReference type="Proteomes" id="UP000321746"/>
    </source>
</evidence>
<dbReference type="OrthoDB" id="9783100at2"/>
<keyword evidence="2" id="KW-0472">Membrane</keyword>
<comment type="subcellular location">
    <subcellularLocation>
        <location evidence="2">Cell membrane</location>
        <topology evidence="2">Lipid-anchor</topology>
    </subcellularLocation>
</comment>
<keyword evidence="2" id="KW-0732">Signal</keyword>
<dbReference type="InterPro" id="IPR003423">
    <property type="entry name" value="OMP_efflux"/>
</dbReference>
<evidence type="ECO:0000256" key="2">
    <source>
        <dbReference type="RuleBase" id="RU362097"/>
    </source>
</evidence>
<dbReference type="GO" id="GO:0005886">
    <property type="term" value="C:plasma membrane"/>
    <property type="evidence" value="ECO:0007669"/>
    <property type="project" value="UniProtKB-SubCell"/>
</dbReference>
<evidence type="ECO:0000256" key="1">
    <source>
        <dbReference type="ARBA" id="ARBA00007613"/>
    </source>
</evidence>
<dbReference type="AlphaFoldDB" id="A0A511XGP7"/>
<feature type="chain" id="PRO_5022271397" evidence="2">
    <location>
        <begin position="22"/>
        <end position="499"/>
    </location>
</feature>
<protein>
    <submittedName>
        <fullName evidence="3">AdeC/adeK/oprM family multidrug efflux complex outer membrane factor</fullName>
    </submittedName>
</protein>
<name>A0A511XGP7_9PROT</name>
<dbReference type="NCBIfam" id="TIGR01845">
    <property type="entry name" value="outer_NodT"/>
    <property type="match status" value="1"/>
</dbReference>
<dbReference type="SUPFAM" id="SSF56954">
    <property type="entry name" value="Outer membrane efflux proteins (OEP)"/>
    <property type="match status" value="1"/>
</dbReference>
<dbReference type="RefSeq" id="WP_146885348.1">
    <property type="nucleotide sequence ID" value="NZ_BJYG01000002.1"/>
</dbReference>
<dbReference type="GO" id="GO:0015562">
    <property type="term" value="F:efflux transmembrane transporter activity"/>
    <property type="evidence" value="ECO:0007669"/>
    <property type="project" value="InterPro"/>
</dbReference>
<dbReference type="Gene3D" id="2.20.200.10">
    <property type="entry name" value="Outer membrane efflux proteins (OEP)"/>
    <property type="match status" value="1"/>
</dbReference>
<dbReference type="PANTHER" id="PTHR30203">
    <property type="entry name" value="OUTER MEMBRANE CATION EFFLUX PROTEIN"/>
    <property type="match status" value="1"/>
</dbReference>
<sequence length="499" mass="54695">MNALSMVHRRARKIAALPLSAALLSACTMVPTYHRPKAPVAATFPKEPATDIKPEGKSLQTPASDLGWSDFFTDPRLRALIEIAMKENRDLRTAATSVSQAAAQYDVQHASLFPAISASGAAIYMAPSKTAGFSFAPGQGESISTFRYYSAGIGFSSYEIDLFGRIRSLSQASAEAALKEVANVRAVRISIVSQVANAYIAWLGDRDLLHIATDDLDNLSENMRLIRLRYEHGEENMLTLRQAETEVYQAAQLKAQQVRLVAQDENAITLLIGAPIPADLPPPRPLGEQTLMGNVPAGLPSDLLFRRPDIISAEHDLLSANANIGAARAAFFPKITLTATDGVSSLLFHRLFTAPATTWGLQPNISIPIFTWGQNRGNLEVTKAIREQKVAAYEKAIQTAFREVSDTLVARSAYLDQGRQMDDLVKASADSYRLAKMRYQAGTDSYLNTLDSQRSLLQSQQARVNIQVARYENLVTFYRALGGGWIEQTARSPRVPWTP</sequence>
<gene>
    <name evidence="3" type="ORF">AOE01nite_03460</name>
</gene>
<proteinExistence type="inferred from homology"/>
<keyword evidence="2" id="KW-0812">Transmembrane</keyword>